<accession>A0A511MZB9</accession>
<gene>
    <name evidence="1" type="ORF">DC3_11110</name>
</gene>
<keyword evidence="2" id="KW-1185">Reference proteome</keyword>
<dbReference type="Proteomes" id="UP000321306">
    <property type="component" value="Unassembled WGS sequence"/>
</dbReference>
<dbReference type="AlphaFoldDB" id="A0A511MZB9"/>
<dbReference type="InterPro" id="IPR011990">
    <property type="entry name" value="TPR-like_helical_dom_sf"/>
</dbReference>
<proteinExistence type="predicted"/>
<protein>
    <submittedName>
        <fullName evidence="1">Uncharacterized protein</fullName>
    </submittedName>
</protein>
<reference evidence="1 2" key="1">
    <citation type="submission" date="2019-07" db="EMBL/GenBank/DDBJ databases">
        <title>Whole genome shotgun sequence of Deinococcus cellulosilyticus NBRC 106333.</title>
        <authorList>
            <person name="Hosoyama A."/>
            <person name="Uohara A."/>
            <person name="Ohji S."/>
            <person name="Ichikawa N."/>
        </authorList>
    </citation>
    <scope>NUCLEOTIDE SEQUENCE [LARGE SCALE GENOMIC DNA]</scope>
    <source>
        <strain evidence="1 2">NBRC 106333</strain>
    </source>
</reference>
<comment type="caution">
    <text evidence="1">The sequence shown here is derived from an EMBL/GenBank/DDBJ whole genome shotgun (WGS) entry which is preliminary data.</text>
</comment>
<dbReference type="SUPFAM" id="SSF48452">
    <property type="entry name" value="TPR-like"/>
    <property type="match status" value="1"/>
</dbReference>
<sequence length="68" mass="7747">MQALFSRSLSLIQEVQDFHGQSMALQGLADSHSQVGDYQRATLHFEEARQHALQVKHQEEWAWAAPVT</sequence>
<dbReference type="EMBL" id="BJXB01000004">
    <property type="protein sequence ID" value="GEM45476.1"/>
    <property type="molecule type" value="Genomic_DNA"/>
</dbReference>
<evidence type="ECO:0000313" key="1">
    <source>
        <dbReference type="EMBL" id="GEM45476.1"/>
    </source>
</evidence>
<name>A0A511MZB9_DEIC1</name>
<organism evidence="1 2">
    <name type="scientific">Deinococcus cellulosilyticus (strain DSM 18568 / NBRC 106333 / KACC 11606 / 5516J-15)</name>
    <dbReference type="NCBI Taxonomy" id="1223518"/>
    <lineage>
        <taxon>Bacteria</taxon>
        <taxon>Thermotogati</taxon>
        <taxon>Deinococcota</taxon>
        <taxon>Deinococci</taxon>
        <taxon>Deinococcales</taxon>
        <taxon>Deinococcaceae</taxon>
        <taxon>Deinococcus</taxon>
    </lineage>
</organism>
<dbReference type="Gene3D" id="1.25.40.10">
    <property type="entry name" value="Tetratricopeptide repeat domain"/>
    <property type="match status" value="1"/>
</dbReference>
<evidence type="ECO:0000313" key="2">
    <source>
        <dbReference type="Proteomes" id="UP000321306"/>
    </source>
</evidence>